<gene>
    <name evidence="2" type="ORF">F444_09345</name>
</gene>
<name>A0A081A802_PHYNI</name>
<organism evidence="2 3">
    <name type="scientific">Phytophthora nicotianae P1976</name>
    <dbReference type="NCBI Taxonomy" id="1317066"/>
    <lineage>
        <taxon>Eukaryota</taxon>
        <taxon>Sar</taxon>
        <taxon>Stramenopiles</taxon>
        <taxon>Oomycota</taxon>
        <taxon>Peronosporomycetes</taxon>
        <taxon>Peronosporales</taxon>
        <taxon>Peronosporaceae</taxon>
        <taxon>Phytophthora</taxon>
    </lineage>
</organism>
<reference evidence="2 3" key="1">
    <citation type="submission" date="2013-11" db="EMBL/GenBank/DDBJ databases">
        <title>The Genome Sequence of Phytophthora parasitica P1976.</title>
        <authorList>
            <consortium name="The Broad Institute Genomics Platform"/>
            <person name="Russ C."/>
            <person name="Tyler B."/>
            <person name="Panabieres F."/>
            <person name="Shan W."/>
            <person name="Tripathy S."/>
            <person name="Grunwald N."/>
            <person name="Machado M."/>
            <person name="Johnson C.S."/>
            <person name="Walker B."/>
            <person name="Young S."/>
            <person name="Zeng Q."/>
            <person name="Gargeya S."/>
            <person name="Fitzgerald M."/>
            <person name="Haas B."/>
            <person name="Abouelleil A."/>
            <person name="Allen A.W."/>
            <person name="Alvarado L."/>
            <person name="Arachchi H.M."/>
            <person name="Berlin A.M."/>
            <person name="Chapman S.B."/>
            <person name="Gainer-Dewar J."/>
            <person name="Goldberg J."/>
            <person name="Griggs A."/>
            <person name="Gujja S."/>
            <person name="Hansen M."/>
            <person name="Howarth C."/>
            <person name="Imamovic A."/>
            <person name="Ireland A."/>
            <person name="Larimer J."/>
            <person name="McCowan C."/>
            <person name="Murphy C."/>
            <person name="Pearson M."/>
            <person name="Poon T.W."/>
            <person name="Priest M."/>
            <person name="Roberts A."/>
            <person name="Saif S."/>
            <person name="Shea T."/>
            <person name="Sisk P."/>
            <person name="Sykes S."/>
            <person name="Wortman J."/>
            <person name="Nusbaum C."/>
            <person name="Birren B."/>
        </authorList>
    </citation>
    <scope>NUCLEOTIDE SEQUENCE [LARGE SCALE GENOMIC DNA]</scope>
    <source>
        <strain evidence="2 3">P1976</strain>
    </source>
</reference>
<evidence type="ECO:0000256" key="1">
    <source>
        <dbReference type="SAM" id="MobiDB-lite"/>
    </source>
</evidence>
<proteinExistence type="predicted"/>
<comment type="caution">
    <text evidence="2">The sequence shown here is derived from an EMBL/GenBank/DDBJ whole genome shotgun (WGS) entry which is preliminary data.</text>
</comment>
<feature type="compositionally biased region" description="Acidic residues" evidence="1">
    <location>
        <begin position="35"/>
        <end position="57"/>
    </location>
</feature>
<feature type="region of interest" description="Disordered" evidence="1">
    <location>
        <begin position="1"/>
        <end position="67"/>
    </location>
</feature>
<evidence type="ECO:0000313" key="2">
    <source>
        <dbReference type="EMBL" id="ETO75013.1"/>
    </source>
</evidence>
<dbReference type="EMBL" id="ANJA01001731">
    <property type="protein sequence ID" value="ETO75013.1"/>
    <property type="molecule type" value="Genomic_DNA"/>
</dbReference>
<protein>
    <submittedName>
        <fullName evidence="2">Uncharacterized protein</fullName>
    </submittedName>
</protein>
<dbReference type="AlphaFoldDB" id="A0A081A802"/>
<feature type="compositionally biased region" description="Basic and acidic residues" evidence="1">
    <location>
        <begin position="8"/>
        <end position="24"/>
    </location>
</feature>
<accession>A0A081A802</accession>
<dbReference type="Proteomes" id="UP000028582">
    <property type="component" value="Unassembled WGS sequence"/>
</dbReference>
<sequence>MNSYYQHMQREMLKRPKEWRRRGEIQGAESSAAIDEQEAESSSEEAWSSDEGEEREEESSHTKAAVATKPYGIQMIYIATG</sequence>
<evidence type="ECO:0000313" key="3">
    <source>
        <dbReference type="Proteomes" id="UP000028582"/>
    </source>
</evidence>